<feature type="compositionally biased region" description="Basic and acidic residues" evidence="1">
    <location>
        <begin position="43"/>
        <end position="71"/>
    </location>
</feature>
<feature type="compositionally biased region" description="Low complexity" evidence="1">
    <location>
        <begin position="28"/>
        <end position="42"/>
    </location>
</feature>
<dbReference type="InterPro" id="IPR050490">
    <property type="entry name" value="Bact_solute-bd_prot1"/>
</dbReference>
<feature type="signal peptide" evidence="2">
    <location>
        <begin position="1"/>
        <end position="22"/>
    </location>
</feature>
<dbReference type="AlphaFoldDB" id="A0A413LWI9"/>
<organism evidence="3 4">
    <name type="scientific">Hungatella hathewayi</name>
    <dbReference type="NCBI Taxonomy" id="154046"/>
    <lineage>
        <taxon>Bacteria</taxon>
        <taxon>Bacillati</taxon>
        <taxon>Bacillota</taxon>
        <taxon>Clostridia</taxon>
        <taxon>Lachnospirales</taxon>
        <taxon>Lachnospiraceae</taxon>
        <taxon>Hungatella</taxon>
    </lineage>
</organism>
<feature type="chain" id="PRO_5043904715" evidence="2">
    <location>
        <begin position="23"/>
        <end position="471"/>
    </location>
</feature>
<name>A0A413LWI9_9FIRM</name>
<reference evidence="3" key="1">
    <citation type="submission" date="2022-01" db="EMBL/GenBank/DDBJ databases">
        <title>Novel bile acid biosynthetic pathways are enriched in the microbiome of centenarians.</title>
        <authorList>
            <person name="Sato Y."/>
            <person name="Atarashi K."/>
            <person name="Plichta R.D."/>
            <person name="Arai Y."/>
            <person name="Sasajima S."/>
            <person name="Kearney M.S."/>
            <person name="Suda W."/>
            <person name="Takeshita K."/>
            <person name="Sasaki T."/>
            <person name="Okamoto S."/>
            <person name="Skelly N.A."/>
            <person name="Okamura Y."/>
            <person name="Vlamakis H."/>
            <person name="Li Y."/>
            <person name="Tanoue T."/>
            <person name="Takei H."/>
            <person name="Nittono H."/>
            <person name="Narushima S."/>
            <person name="Irie J."/>
            <person name="Itoh H."/>
            <person name="Moriya K."/>
            <person name="Sugiura Y."/>
            <person name="Suematsu M."/>
            <person name="Moritoki N."/>
            <person name="Shibata S."/>
            <person name="Littman R.D."/>
            <person name="Fischbach A.M."/>
            <person name="Uwamino Y."/>
            <person name="Inoue T."/>
            <person name="Honda A."/>
            <person name="Hattori M."/>
            <person name="Murai T."/>
            <person name="Xavier J.R."/>
            <person name="Hirose N."/>
            <person name="Honda K."/>
        </authorList>
    </citation>
    <scope>NUCLEOTIDE SEQUENCE</scope>
    <source>
        <strain evidence="3">CE91-St55</strain>
    </source>
</reference>
<accession>A0A413LWI9</accession>
<evidence type="ECO:0000313" key="4">
    <source>
        <dbReference type="Proteomes" id="UP001055091"/>
    </source>
</evidence>
<dbReference type="PANTHER" id="PTHR43649">
    <property type="entry name" value="ARABINOSE-BINDING PROTEIN-RELATED"/>
    <property type="match status" value="1"/>
</dbReference>
<sequence>MRKKWFGLLAAGVLLVSCMMTGCGSKTSEPPAASGAETAAGAGEKKEETEKKDVEKGEEAKSDTESSGSEKVKLVGMTWGSTATIENFTKEFFEQNPEMAAKYEVEWVVGGKGDDDVTERIRLALSSGEYVADFVQLNYTQVPEFAREGVLTDVSDALKKYEADIADGGLQLMRYEDATVAFPFELKPRVWFYRSDIFEEAGIDADEIKTTDDFIAAGRKLQEKFPGKYICNVGSSAPGYLFYMALSGNGARFTDEDGNYMISQDEGTRKVLEDYRKIVESGVSMDVSDFTTDWEAALADGSLVSSLSASWLAQDSLLPTYAAGQEGKWACAQWPEIGGSVGGSDAGGSVFVIPSFSEHKEEAKELLAEMTLSEAGDLCIWDSISSIPVNKKALDNERMQVPNKFFGTSVVEAGKTAVSKMSVFNYSPKALAETDIVMPYFVKAVNGELSIDEALTSAEKDLKSQLGNAFE</sequence>
<comment type="caution">
    <text evidence="3">The sequence shown here is derived from an EMBL/GenBank/DDBJ whole genome shotgun (WGS) entry which is preliminary data.</text>
</comment>
<dbReference type="SUPFAM" id="SSF53850">
    <property type="entry name" value="Periplasmic binding protein-like II"/>
    <property type="match status" value="1"/>
</dbReference>
<keyword evidence="2" id="KW-0732">Signal</keyword>
<dbReference type="InterPro" id="IPR006059">
    <property type="entry name" value="SBP"/>
</dbReference>
<dbReference type="Pfam" id="PF13416">
    <property type="entry name" value="SBP_bac_8"/>
    <property type="match status" value="1"/>
</dbReference>
<evidence type="ECO:0000256" key="2">
    <source>
        <dbReference type="SAM" id="SignalP"/>
    </source>
</evidence>
<dbReference type="PROSITE" id="PS51257">
    <property type="entry name" value="PROKAR_LIPOPROTEIN"/>
    <property type="match status" value="1"/>
</dbReference>
<dbReference type="RefSeq" id="WP_118040254.1">
    <property type="nucleotide sequence ID" value="NZ_BQNJ01000002.1"/>
</dbReference>
<dbReference type="Gene3D" id="3.40.190.10">
    <property type="entry name" value="Periplasmic binding protein-like II"/>
    <property type="match status" value="1"/>
</dbReference>
<dbReference type="PANTHER" id="PTHR43649:SF32">
    <property type="entry name" value="SUGAR BINDING SECRETED PROTEIN"/>
    <property type="match status" value="1"/>
</dbReference>
<gene>
    <name evidence="3" type="ORF">CE91St55_46020</name>
</gene>
<feature type="region of interest" description="Disordered" evidence="1">
    <location>
        <begin position="25"/>
        <end position="71"/>
    </location>
</feature>
<protein>
    <submittedName>
        <fullName evidence="3">Uncharacterized protein</fullName>
    </submittedName>
</protein>
<evidence type="ECO:0000256" key="1">
    <source>
        <dbReference type="SAM" id="MobiDB-lite"/>
    </source>
</evidence>
<proteinExistence type="predicted"/>
<dbReference type="Proteomes" id="UP001055091">
    <property type="component" value="Unassembled WGS sequence"/>
</dbReference>
<evidence type="ECO:0000313" key="3">
    <source>
        <dbReference type="EMBL" id="GKH02621.1"/>
    </source>
</evidence>
<dbReference type="EMBL" id="BQNJ01000002">
    <property type="protein sequence ID" value="GKH02621.1"/>
    <property type="molecule type" value="Genomic_DNA"/>
</dbReference>